<evidence type="ECO:0000313" key="10">
    <source>
        <dbReference type="Proteomes" id="UP001524547"/>
    </source>
</evidence>
<dbReference type="PANTHER" id="PTHR10434:SF64">
    <property type="entry name" value="1-ACYL-SN-GLYCEROL-3-PHOSPHATE ACYLTRANSFERASE-RELATED"/>
    <property type="match status" value="1"/>
</dbReference>
<dbReference type="GO" id="GO:0016746">
    <property type="term" value="F:acyltransferase activity"/>
    <property type="evidence" value="ECO:0007669"/>
    <property type="project" value="UniProtKB-KW"/>
</dbReference>
<keyword evidence="3" id="KW-0808">Transferase</keyword>
<evidence type="ECO:0000256" key="6">
    <source>
        <dbReference type="SAM" id="MobiDB-lite"/>
    </source>
</evidence>
<evidence type="ECO:0000256" key="1">
    <source>
        <dbReference type="ARBA" id="ARBA00005189"/>
    </source>
</evidence>
<keyword evidence="2" id="KW-0444">Lipid biosynthesis</keyword>
<feature type="region of interest" description="Disordered" evidence="6">
    <location>
        <begin position="1"/>
        <end position="23"/>
    </location>
</feature>
<feature type="compositionally biased region" description="Basic and acidic residues" evidence="6">
    <location>
        <begin position="385"/>
        <end position="394"/>
    </location>
</feature>
<gene>
    <name evidence="9" type="ORF">NFI88_02910</name>
</gene>
<dbReference type="EMBL" id="JAMZEJ010000002">
    <property type="protein sequence ID" value="MCQ8239791.1"/>
    <property type="molecule type" value="Genomic_DNA"/>
</dbReference>
<evidence type="ECO:0000256" key="3">
    <source>
        <dbReference type="ARBA" id="ARBA00022679"/>
    </source>
</evidence>
<evidence type="ECO:0000256" key="7">
    <source>
        <dbReference type="SAM" id="Phobius"/>
    </source>
</evidence>
<feature type="compositionally biased region" description="Low complexity" evidence="6">
    <location>
        <begin position="353"/>
        <end position="372"/>
    </location>
</feature>
<keyword evidence="7" id="KW-1133">Transmembrane helix</keyword>
<keyword evidence="7" id="KW-0472">Membrane</keyword>
<evidence type="ECO:0000256" key="5">
    <source>
        <dbReference type="ARBA" id="ARBA00023315"/>
    </source>
</evidence>
<feature type="transmembrane region" description="Helical" evidence="7">
    <location>
        <begin position="54"/>
        <end position="74"/>
    </location>
</feature>
<comment type="caution">
    <text evidence="9">The sequence shown here is derived from an EMBL/GenBank/DDBJ whole genome shotgun (WGS) entry which is preliminary data.</text>
</comment>
<keyword evidence="10" id="KW-1185">Reference proteome</keyword>
<comment type="pathway">
    <text evidence="1">Lipid metabolism.</text>
</comment>
<proteinExistence type="predicted"/>
<accession>A0ABT1VTY1</accession>
<evidence type="ECO:0000256" key="2">
    <source>
        <dbReference type="ARBA" id="ARBA00022516"/>
    </source>
</evidence>
<evidence type="ECO:0000313" key="9">
    <source>
        <dbReference type="EMBL" id="MCQ8239791.1"/>
    </source>
</evidence>
<evidence type="ECO:0000256" key="4">
    <source>
        <dbReference type="ARBA" id="ARBA00023098"/>
    </source>
</evidence>
<keyword evidence="4" id="KW-0443">Lipid metabolism</keyword>
<dbReference type="Pfam" id="PF01553">
    <property type="entry name" value="Acyltransferase"/>
    <property type="match status" value="1"/>
</dbReference>
<keyword evidence="5 9" id="KW-0012">Acyltransferase</keyword>
<keyword evidence="7" id="KW-0812">Transmembrane</keyword>
<dbReference type="RefSeq" id="WP_422918541.1">
    <property type="nucleotide sequence ID" value="NZ_JAMZEJ010000002.1"/>
</dbReference>
<name>A0ABT1VTY1_9PROT</name>
<protein>
    <submittedName>
        <fullName evidence="9">1-acyl-sn-glycerol-3-phosphate acyltransferase</fullName>
    </submittedName>
</protein>
<dbReference type="SUPFAM" id="SSF69593">
    <property type="entry name" value="Glycerol-3-phosphate (1)-acyltransferase"/>
    <property type="match status" value="1"/>
</dbReference>
<sequence>MSARMQAAPRRLGQRISPDHARPGTALAGPVLASADPFAGRGGLVRPLRAIRRGLLIAAWTGVSCVIQSVLLLLPGQAKVLFARFYWRLSCRMLGMRVRMVGEMAGRRPGRQAPDRRPVVYACNHSSWIDVPVLGGQLLGCFVAKEDVGGWPVIGLVARLGRTVFVSRQRNSTGRERDDMHRRLREGDDLVLFPEGTSSDGSRVLPFHSSFFALAKPNGAAPDRPRPLVQPVSIVYDRLGGLPLARSSRTLFAWYGDMDLAPHFWVVAQQRGMRASVLLHPVLDPADFPTRKALAQACWDAVSDGAALLRQNRPVDALAATSPGAATLAPLRAPSADEALSAASRGGASFRDPALASPPGAPASAPVAQQPPETVAAPAAAQELSLDKTRSGFA</sequence>
<feature type="domain" description="Phospholipid/glycerol acyltransferase" evidence="8">
    <location>
        <begin position="119"/>
        <end position="237"/>
    </location>
</feature>
<dbReference type="PANTHER" id="PTHR10434">
    <property type="entry name" value="1-ACYL-SN-GLYCEROL-3-PHOSPHATE ACYLTRANSFERASE"/>
    <property type="match status" value="1"/>
</dbReference>
<dbReference type="InterPro" id="IPR002123">
    <property type="entry name" value="Plipid/glycerol_acylTrfase"/>
</dbReference>
<dbReference type="Proteomes" id="UP001524547">
    <property type="component" value="Unassembled WGS sequence"/>
</dbReference>
<dbReference type="SMART" id="SM00563">
    <property type="entry name" value="PlsC"/>
    <property type="match status" value="1"/>
</dbReference>
<evidence type="ECO:0000259" key="8">
    <source>
        <dbReference type="SMART" id="SM00563"/>
    </source>
</evidence>
<reference evidence="9 10" key="1">
    <citation type="submission" date="2022-06" db="EMBL/GenBank/DDBJ databases">
        <title>Rhizosaccharibacter gen. nov. sp. nov. KSS12, endophytic bacteria isolated from sugarcane.</title>
        <authorList>
            <person name="Pitiwittayakul N."/>
        </authorList>
    </citation>
    <scope>NUCLEOTIDE SEQUENCE [LARGE SCALE GENOMIC DNA]</scope>
    <source>
        <strain evidence="9 10">KSS12</strain>
    </source>
</reference>
<dbReference type="CDD" id="cd07989">
    <property type="entry name" value="LPLAT_AGPAT-like"/>
    <property type="match status" value="1"/>
</dbReference>
<organism evidence="9 10">
    <name type="scientific">Rhizosaccharibacter radicis</name>
    <dbReference type="NCBI Taxonomy" id="2782605"/>
    <lineage>
        <taxon>Bacteria</taxon>
        <taxon>Pseudomonadati</taxon>
        <taxon>Pseudomonadota</taxon>
        <taxon>Alphaproteobacteria</taxon>
        <taxon>Acetobacterales</taxon>
        <taxon>Acetobacteraceae</taxon>
        <taxon>Rhizosaccharibacter</taxon>
    </lineage>
</organism>
<feature type="region of interest" description="Disordered" evidence="6">
    <location>
        <begin position="342"/>
        <end position="394"/>
    </location>
</feature>